<comment type="catalytic activity">
    <reaction evidence="4">
        <text>a 2'-deoxycytidine in DNA + S-adenosyl-L-methionine = a 5-methyl-2'-deoxycytidine in DNA + S-adenosyl-L-homocysteine + H(+)</text>
        <dbReference type="Rhea" id="RHEA:13681"/>
        <dbReference type="Rhea" id="RHEA-COMP:11369"/>
        <dbReference type="Rhea" id="RHEA-COMP:11370"/>
        <dbReference type="ChEBI" id="CHEBI:15378"/>
        <dbReference type="ChEBI" id="CHEBI:57856"/>
        <dbReference type="ChEBI" id="CHEBI:59789"/>
        <dbReference type="ChEBI" id="CHEBI:85452"/>
        <dbReference type="ChEBI" id="CHEBI:85454"/>
        <dbReference type="EC" id="2.1.1.37"/>
    </reaction>
</comment>
<evidence type="ECO:0000256" key="1">
    <source>
        <dbReference type="ARBA" id="ARBA00022603"/>
    </source>
</evidence>
<dbReference type="InterPro" id="IPR029063">
    <property type="entry name" value="SAM-dependent_MTases_sf"/>
</dbReference>
<dbReference type="EMBL" id="SOEO01000002">
    <property type="protein sequence ID" value="TDX83950.1"/>
    <property type="molecule type" value="Genomic_DNA"/>
</dbReference>
<keyword evidence="2 5" id="KW-0808">Transferase</keyword>
<keyword evidence="6" id="KW-1185">Reference proteome</keyword>
<organism evidence="5 6">
    <name type="scientific">Epilithonimonas xixisoli</name>
    <dbReference type="NCBI Taxonomy" id="1476462"/>
    <lineage>
        <taxon>Bacteria</taxon>
        <taxon>Pseudomonadati</taxon>
        <taxon>Bacteroidota</taxon>
        <taxon>Flavobacteriia</taxon>
        <taxon>Flavobacteriales</taxon>
        <taxon>Weeksellaceae</taxon>
        <taxon>Chryseobacterium group</taxon>
        <taxon>Epilithonimonas</taxon>
    </lineage>
</organism>
<dbReference type="Proteomes" id="UP000295313">
    <property type="component" value="Unassembled WGS sequence"/>
</dbReference>
<comment type="caution">
    <text evidence="5">The sequence shown here is derived from an EMBL/GenBank/DDBJ whole genome shotgun (WGS) entry which is preliminary data.</text>
</comment>
<keyword evidence="1 5" id="KW-0489">Methyltransferase</keyword>
<dbReference type="Gene3D" id="3.40.50.150">
    <property type="entry name" value="Vaccinia Virus protein VP39"/>
    <property type="match status" value="1"/>
</dbReference>
<protein>
    <submittedName>
        <fullName evidence="5">DNA (Cytosine-5)-methyltransferase 1</fullName>
    </submittedName>
</protein>
<dbReference type="GO" id="GO:0009307">
    <property type="term" value="P:DNA restriction-modification system"/>
    <property type="evidence" value="ECO:0007669"/>
    <property type="project" value="UniProtKB-KW"/>
</dbReference>
<evidence type="ECO:0000256" key="4">
    <source>
        <dbReference type="ARBA" id="ARBA00047422"/>
    </source>
</evidence>
<accession>A0A4R8IE79</accession>
<evidence type="ECO:0000256" key="3">
    <source>
        <dbReference type="ARBA" id="ARBA00022747"/>
    </source>
</evidence>
<proteinExistence type="predicted"/>
<reference evidence="5 6" key="1">
    <citation type="submission" date="2019-03" db="EMBL/GenBank/DDBJ databases">
        <title>Genomic Encyclopedia of Type Strains, Phase III (KMG-III): the genomes of soil and plant-associated and newly described type strains.</title>
        <authorList>
            <person name="Whitman W."/>
        </authorList>
    </citation>
    <scope>NUCLEOTIDE SEQUENCE [LARGE SCALE GENOMIC DNA]</scope>
    <source>
        <strain evidence="5 6">CGMCC 1.12802</strain>
    </source>
</reference>
<gene>
    <name evidence="5" type="ORF">B0I22_1538</name>
</gene>
<dbReference type="InterPro" id="IPR001525">
    <property type="entry name" value="C5_MeTfrase"/>
</dbReference>
<evidence type="ECO:0000313" key="6">
    <source>
        <dbReference type="Proteomes" id="UP000295313"/>
    </source>
</evidence>
<keyword evidence="3" id="KW-0680">Restriction system</keyword>
<name>A0A4R8IE79_9FLAO</name>
<dbReference type="AlphaFoldDB" id="A0A4R8IE79"/>
<dbReference type="GO" id="GO:0032259">
    <property type="term" value="P:methylation"/>
    <property type="evidence" value="ECO:0007669"/>
    <property type="project" value="UniProtKB-KW"/>
</dbReference>
<dbReference type="OrthoDB" id="9813719at2"/>
<sequence length="228" mass="26747">MKKYKVLNLYSCLGGNRFEWDESAKEVGIELEVTAVEICPELAKIYQDRFPDDIVIVGDAHQYLLDHYKEFNFIWGSPPCPTHSQMMKATKHDISAYPDMKLYEEILLLKHFFKGKFVIENVKSYYDPLIEPQHINRHYYWANFKIPEIKIKPMKNFSQAKRSEVAEWLGFDYPGKNIYIKGNHDPAQVLRNCIHPLEGKAILDTALGIYNQPKRIIQSLFDEQVFEL</sequence>
<dbReference type="GO" id="GO:0003886">
    <property type="term" value="F:DNA (cytosine-5-)-methyltransferase activity"/>
    <property type="evidence" value="ECO:0007669"/>
    <property type="project" value="UniProtKB-EC"/>
</dbReference>
<dbReference type="Pfam" id="PF00145">
    <property type="entry name" value="DNA_methylase"/>
    <property type="match status" value="1"/>
</dbReference>
<evidence type="ECO:0000313" key="5">
    <source>
        <dbReference type="EMBL" id="TDX83950.1"/>
    </source>
</evidence>
<dbReference type="SUPFAM" id="SSF53335">
    <property type="entry name" value="S-adenosyl-L-methionine-dependent methyltransferases"/>
    <property type="match status" value="1"/>
</dbReference>
<dbReference type="RefSeq" id="WP_133944004.1">
    <property type="nucleotide sequence ID" value="NZ_SOEO01000002.1"/>
</dbReference>
<evidence type="ECO:0000256" key="2">
    <source>
        <dbReference type="ARBA" id="ARBA00022679"/>
    </source>
</evidence>